<keyword evidence="2 4" id="KW-0802">TPR repeat</keyword>
<dbReference type="PROSITE" id="PS50005">
    <property type="entry name" value="TPR"/>
    <property type="match status" value="2"/>
</dbReference>
<evidence type="ECO:0000256" key="2">
    <source>
        <dbReference type="ARBA" id="ARBA00022803"/>
    </source>
</evidence>
<dbReference type="EMBL" id="JYDL01000071">
    <property type="protein sequence ID" value="KRX18541.1"/>
    <property type="molecule type" value="Genomic_DNA"/>
</dbReference>
<dbReference type="Pfam" id="PF13181">
    <property type="entry name" value="TPR_8"/>
    <property type="match status" value="2"/>
</dbReference>
<comment type="caution">
    <text evidence="5">The sequence shown here is derived from an EMBL/GenBank/DDBJ whole genome shotgun (WGS) entry which is preliminary data.</text>
</comment>
<evidence type="ECO:0000256" key="1">
    <source>
        <dbReference type="ARBA" id="ARBA00022737"/>
    </source>
</evidence>
<reference evidence="5 6" key="1">
    <citation type="submission" date="2015-01" db="EMBL/GenBank/DDBJ databases">
        <title>Evolution of Trichinella species and genotypes.</title>
        <authorList>
            <person name="Korhonen P.K."/>
            <person name="Edoardo P."/>
            <person name="Giuseppe L.R."/>
            <person name="Gasser R.B."/>
        </authorList>
    </citation>
    <scope>NUCLEOTIDE SEQUENCE [LARGE SCALE GENOMIC DNA]</scope>
    <source>
        <strain evidence="5">ISS37</strain>
    </source>
</reference>
<dbReference type="SUPFAM" id="SSF48452">
    <property type="entry name" value="TPR-like"/>
    <property type="match status" value="1"/>
</dbReference>
<dbReference type="AlphaFoldDB" id="A0A0V0RVJ9"/>
<dbReference type="InterPro" id="IPR044244">
    <property type="entry name" value="TTC27/Emw1"/>
</dbReference>
<keyword evidence="1" id="KW-0677">Repeat</keyword>
<feature type="repeat" description="TPR" evidence="4">
    <location>
        <begin position="516"/>
        <end position="549"/>
    </location>
</feature>
<organism evidence="5 6">
    <name type="scientific">Trichinella nelsoni</name>
    <dbReference type="NCBI Taxonomy" id="6336"/>
    <lineage>
        <taxon>Eukaryota</taxon>
        <taxon>Metazoa</taxon>
        <taxon>Ecdysozoa</taxon>
        <taxon>Nematoda</taxon>
        <taxon>Enoplea</taxon>
        <taxon>Dorylaimia</taxon>
        <taxon>Trichinellida</taxon>
        <taxon>Trichinellidae</taxon>
        <taxon>Trichinella</taxon>
    </lineage>
</organism>
<name>A0A0V0RVJ9_9BILA</name>
<dbReference type="Gene3D" id="1.25.40.10">
    <property type="entry name" value="Tetratricopeptide repeat domain"/>
    <property type="match status" value="1"/>
</dbReference>
<evidence type="ECO:0000256" key="4">
    <source>
        <dbReference type="PROSITE-ProRule" id="PRU00339"/>
    </source>
</evidence>
<evidence type="ECO:0000313" key="6">
    <source>
        <dbReference type="Proteomes" id="UP000054630"/>
    </source>
</evidence>
<dbReference type="OrthoDB" id="1936594at2759"/>
<dbReference type="InterPro" id="IPR011990">
    <property type="entry name" value="TPR-like_helical_dom_sf"/>
</dbReference>
<evidence type="ECO:0000256" key="3">
    <source>
        <dbReference type="ARBA" id="ARBA00024020"/>
    </source>
</evidence>
<dbReference type="PANTHER" id="PTHR16193">
    <property type="entry name" value="TETRATRICOPEPTIDE REPEAT PROTEIN 27"/>
    <property type="match status" value="1"/>
</dbReference>
<dbReference type="Proteomes" id="UP000054630">
    <property type="component" value="Unassembled WGS sequence"/>
</dbReference>
<dbReference type="PANTHER" id="PTHR16193:SF0">
    <property type="entry name" value="TETRATRICOPEPTIDE REPEAT PROTEIN 27"/>
    <property type="match status" value="1"/>
</dbReference>
<sequence length="791" mass="91524">MIGKYVGVVSIRDFELASVPQAFSAPFIVRDLDRVDAVQSFYGHMVANADEQAVLDECFKFGVNCLMHFVEQNFLGPPRDLPSSELAILGNSTINSLVCEQYLACDGEEAYLRSRYPVLLLMAKQTFVDCFEYFVDKYLTTRWWALRVLSIWQSLFRSRQNKIKRIFEDLLKPLHGWHEYVGKFDSRLRPQLLIEIANISSFYFNFEQANEMLISAMRNLRLNVRLTGKYGRRTYHQSCEIPQLVLDIFSKGDSCSQEEEEAASAGMVPKNLPLEDGNLLNELKLLDVDEKRPLTALEQSAIYAQMVLWEARTARSPISQLEQSAYLREILKNPRCWSLQVASLYKRSSLEKGSIKTVERALRQVGELVQCFHGYGASARQRFFLFFATKVPPIWQLRLLNADLLLLLGCAKDALNDYLNLDMVDMVVQCYIRLGMKEQCEEYVRSKLKVKHSPALLCYLADITEEADGYVEAWKLSGERYARAQFSLAKLYFKKQLYEETIEACQKAVTVQPLDFSIWYFLGYVSLQLKKFSTALHAYGHCVRIEPDMAEAWNNFAVAALELREEDRAYKILKEALRCNYENQRIWKNFTLVCIRIGRVMDAVEGIHRLMDMGVAIDDMEILSTLVKMCNDEDLKMKFDVSFRRKLCELFGRLTSQQSNCPKLWRLYSELYNPDHVDFDCDLEKYCRLCERAFYCRKRQFELKMEFSAAAEVLEYAADLAKSKLLLATRMENDGLDAKAVRSSARIACWQILNVIKKEYCMKGMGNNDGTINRILCENFSRLKRLCAKLE</sequence>
<feature type="repeat" description="TPR" evidence="4">
    <location>
        <begin position="482"/>
        <end position="515"/>
    </location>
</feature>
<proteinExistence type="inferred from homology"/>
<protein>
    <submittedName>
        <fullName evidence="5">Tetratricopeptide repeat protein 27</fullName>
    </submittedName>
</protein>
<evidence type="ECO:0000313" key="5">
    <source>
        <dbReference type="EMBL" id="KRX18541.1"/>
    </source>
</evidence>
<comment type="similarity">
    <text evidence="3">Belongs to the TTC27 family.</text>
</comment>
<dbReference type="SMART" id="SM00028">
    <property type="entry name" value="TPR"/>
    <property type="match status" value="3"/>
</dbReference>
<gene>
    <name evidence="5" type="primary">TTC27</name>
    <name evidence="5" type="ORF">T07_11017</name>
</gene>
<dbReference type="STRING" id="6336.A0A0V0RVJ9"/>
<keyword evidence="6" id="KW-1185">Reference proteome</keyword>
<dbReference type="InterPro" id="IPR019734">
    <property type="entry name" value="TPR_rpt"/>
</dbReference>
<accession>A0A0V0RVJ9</accession>